<feature type="compositionally biased region" description="Polar residues" evidence="1">
    <location>
        <begin position="25"/>
        <end position="42"/>
    </location>
</feature>
<name>A0A091DC09_FUKDA</name>
<organism evidence="2 3">
    <name type="scientific">Fukomys damarensis</name>
    <name type="common">Damaraland mole rat</name>
    <name type="synonym">Cryptomys damarensis</name>
    <dbReference type="NCBI Taxonomy" id="885580"/>
    <lineage>
        <taxon>Eukaryota</taxon>
        <taxon>Metazoa</taxon>
        <taxon>Chordata</taxon>
        <taxon>Craniata</taxon>
        <taxon>Vertebrata</taxon>
        <taxon>Euteleostomi</taxon>
        <taxon>Mammalia</taxon>
        <taxon>Eutheria</taxon>
        <taxon>Euarchontoglires</taxon>
        <taxon>Glires</taxon>
        <taxon>Rodentia</taxon>
        <taxon>Hystricomorpha</taxon>
        <taxon>Bathyergidae</taxon>
        <taxon>Fukomys</taxon>
    </lineage>
</organism>
<sequence>MRSHRYGMEEAVQGPGEAAAHGIGSSLSELSEATQPLESDSVANKHIRATTDGERCAAYGKHCDNPSASIKANIEPNKVKLVTMILLQATLITVRDPGII</sequence>
<dbReference type="Proteomes" id="UP000028990">
    <property type="component" value="Unassembled WGS sequence"/>
</dbReference>
<dbReference type="AlphaFoldDB" id="A0A091DC09"/>
<proteinExistence type="predicted"/>
<dbReference type="EMBL" id="KN122859">
    <property type="protein sequence ID" value="KFO27780.1"/>
    <property type="molecule type" value="Genomic_DNA"/>
</dbReference>
<evidence type="ECO:0000313" key="3">
    <source>
        <dbReference type="Proteomes" id="UP000028990"/>
    </source>
</evidence>
<evidence type="ECO:0000313" key="2">
    <source>
        <dbReference type="EMBL" id="KFO27780.1"/>
    </source>
</evidence>
<feature type="region of interest" description="Disordered" evidence="1">
    <location>
        <begin position="1"/>
        <end position="45"/>
    </location>
</feature>
<accession>A0A091DC09</accession>
<reference evidence="2 3" key="1">
    <citation type="submission" date="2013-11" db="EMBL/GenBank/DDBJ databases">
        <title>The Damaraland mole rat (Fukomys damarensis) genome and evolution of African mole rats.</title>
        <authorList>
            <person name="Gladyshev V.N."/>
            <person name="Fang X."/>
        </authorList>
    </citation>
    <scope>NUCLEOTIDE SEQUENCE [LARGE SCALE GENOMIC DNA]</scope>
    <source>
        <tissue evidence="2">Liver</tissue>
    </source>
</reference>
<protein>
    <submittedName>
        <fullName evidence="2">Uncharacterized protein</fullName>
    </submittedName>
</protein>
<keyword evidence="3" id="KW-1185">Reference proteome</keyword>
<gene>
    <name evidence="2" type="ORF">H920_10795</name>
</gene>
<evidence type="ECO:0000256" key="1">
    <source>
        <dbReference type="SAM" id="MobiDB-lite"/>
    </source>
</evidence>